<reference evidence="1 4" key="2">
    <citation type="submission" date="2017-08" db="EMBL/GenBank/DDBJ databases">
        <title>The complete genome sequence of moderately halophilic actinomycete Actinopolyspora erythraea YIM 90600, the producer of novel erythromycin, novel actinopolysporins A-C and tubercidin.</title>
        <authorList>
            <person name="Yin M."/>
            <person name="Tang S."/>
        </authorList>
    </citation>
    <scope>NUCLEOTIDE SEQUENCE [LARGE SCALE GENOMIC DNA]</scope>
    <source>
        <strain evidence="1 4">YIM 90600</strain>
    </source>
</reference>
<dbReference type="HOGENOM" id="CLU_2353529_0_0_11"/>
<evidence type="ECO:0000313" key="4">
    <source>
        <dbReference type="Proteomes" id="UP000215043"/>
    </source>
</evidence>
<evidence type="ECO:0000313" key="3">
    <source>
        <dbReference type="Proteomes" id="UP000029737"/>
    </source>
</evidence>
<evidence type="ECO:0000313" key="1">
    <source>
        <dbReference type="EMBL" id="ASU80264.1"/>
    </source>
</evidence>
<keyword evidence="3" id="KW-1185">Reference proteome</keyword>
<evidence type="ECO:0000313" key="2">
    <source>
        <dbReference type="EMBL" id="KGI82655.1"/>
    </source>
</evidence>
<gene>
    <name evidence="1" type="ORF">CDG81_20535</name>
    <name evidence="2" type="ORF">IL38_04345</name>
</gene>
<protein>
    <submittedName>
        <fullName evidence="1">Uncharacterized protein</fullName>
    </submittedName>
</protein>
<name>A0A099DB95_9ACTN</name>
<dbReference type="AlphaFoldDB" id="A0A099DB95"/>
<dbReference type="EMBL" id="JPMV01000010">
    <property type="protein sequence ID" value="KGI82655.1"/>
    <property type="molecule type" value="Genomic_DNA"/>
</dbReference>
<reference evidence="2 3" key="1">
    <citation type="journal article" date="2014" name="PLoS ONE">
        <title>Identification and Characterization of a New Erythromycin Biosynthetic Gene Cluster in Actinopolyspora erythraea YIM90600, a Novel Erythronolide-Producing Halophilic Actinomycete Isolated from Salt Field.</title>
        <authorList>
            <person name="Chen D."/>
            <person name="Feng J."/>
            <person name="Huang L."/>
            <person name="Zhang Q."/>
            <person name="Wu J."/>
            <person name="Zhu X."/>
            <person name="Duan Y."/>
            <person name="Xu Z."/>
        </authorList>
    </citation>
    <scope>NUCLEOTIDE SEQUENCE [LARGE SCALE GENOMIC DNA]</scope>
    <source>
        <strain evidence="2 3">YIM90600</strain>
    </source>
</reference>
<proteinExistence type="predicted"/>
<organism evidence="1 4">
    <name type="scientific">Actinopolyspora erythraea</name>
    <dbReference type="NCBI Taxonomy" id="414996"/>
    <lineage>
        <taxon>Bacteria</taxon>
        <taxon>Bacillati</taxon>
        <taxon>Actinomycetota</taxon>
        <taxon>Actinomycetes</taxon>
        <taxon>Actinopolysporales</taxon>
        <taxon>Actinopolysporaceae</taxon>
        <taxon>Actinopolyspora</taxon>
    </lineage>
</organism>
<dbReference type="Proteomes" id="UP000215043">
    <property type="component" value="Chromosome"/>
</dbReference>
<accession>A0A099DB95</accession>
<dbReference type="RefSeq" id="WP_043570224.1">
    <property type="nucleotide sequence ID" value="NZ_CP022752.1"/>
</dbReference>
<dbReference type="KEGG" id="aey:CDG81_20535"/>
<dbReference type="EMBL" id="CP022752">
    <property type="protein sequence ID" value="ASU80264.1"/>
    <property type="molecule type" value="Genomic_DNA"/>
</dbReference>
<sequence>MTRLYTADEIMDQRFEPVLDSDRELIGYEVFIAGDHLGSVMYAPERRGWVPYTTYTDVPIPHRRGPIAPTSAEAVLDLLQHLRDHDHIGPAPSGRE</sequence>
<dbReference type="Proteomes" id="UP000029737">
    <property type="component" value="Unassembled WGS sequence"/>
</dbReference>
<dbReference type="OrthoDB" id="5192673at2"/>